<comment type="subcellular location">
    <subcellularLocation>
        <location evidence="2">Mitochondrion outer membrane</location>
        <topology evidence="2">Single-pass membrane protein</topology>
    </subcellularLocation>
</comment>
<keyword evidence="7" id="KW-0653">Protein transport</keyword>
<keyword evidence="10" id="KW-0472">Membrane</keyword>
<dbReference type="PANTHER" id="PTHR32409:SF3">
    <property type="entry name" value="MITOCHONDRIAL IMPORT RECEPTOR SUBUNIT TOM20-1-RELATED"/>
    <property type="match status" value="1"/>
</dbReference>
<accession>A0A3L6D5Z3</accession>
<keyword evidence="12" id="KW-0675">Receptor</keyword>
<dbReference type="SUPFAM" id="SSF48452">
    <property type="entry name" value="TPR-like"/>
    <property type="match status" value="1"/>
</dbReference>
<dbReference type="EMBL" id="NCVQ01001409">
    <property type="protein sequence ID" value="PWZ03969.1"/>
    <property type="molecule type" value="Genomic_DNA"/>
</dbReference>
<name>A0A3L6D5Z3_MAIZE</name>
<accession>A0A3L6DT54</accession>
<dbReference type="Proteomes" id="UP000251960">
    <property type="component" value="Chromosome 8"/>
</dbReference>
<evidence type="ECO:0000256" key="1">
    <source>
        <dbReference type="ARBA" id="ARBA00003450"/>
    </source>
</evidence>
<dbReference type="InterPro" id="IPR010547">
    <property type="entry name" value="TOM20_imprt_rcpt"/>
</dbReference>
<comment type="caution">
    <text evidence="12">The sequence shown here is derived from an EMBL/GenBank/DDBJ whole genome shotgun (WGS) entry which is preliminary data.</text>
</comment>
<comment type="function">
    <text evidence="1">Central component of the receptor complex responsible for the recognition and translocation of cytosolically synthesized mitochondrial preproteins. Together with TOM22 functions as the transit peptide receptor at the surface of the mitochondrion outer membrane and facilitates the movement of preproteins into the translocation pore.</text>
</comment>
<keyword evidence="6" id="KW-1000">Mitochondrion outer membrane</keyword>
<organism evidence="12">
    <name type="scientific">Zea mays</name>
    <name type="common">Maize</name>
    <dbReference type="NCBI Taxonomy" id="4577"/>
    <lineage>
        <taxon>Eukaryota</taxon>
        <taxon>Viridiplantae</taxon>
        <taxon>Streptophyta</taxon>
        <taxon>Embryophyta</taxon>
        <taxon>Tracheophyta</taxon>
        <taxon>Spermatophyta</taxon>
        <taxon>Magnoliopsida</taxon>
        <taxon>Liliopsida</taxon>
        <taxon>Poales</taxon>
        <taxon>Poaceae</taxon>
        <taxon>PACMAD clade</taxon>
        <taxon>Panicoideae</taxon>
        <taxon>Andropogonodae</taxon>
        <taxon>Andropogoneae</taxon>
        <taxon>Tripsacinae</taxon>
        <taxon>Zea</taxon>
    </lineage>
</organism>
<proteinExistence type="inferred from homology"/>
<comment type="similarity">
    <text evidence="3">Belongs to the Tom20 family.</text>
</comment>
<dbReference type="AlphaFoldDB" id="A0A3L6D5Z3"/>
<keyword evidence="8" id="KW-1133">Transmembrane helix</keyword>
<dbReference type="EMBL" id="NCVQ01000009">
    <property type="protein sequence ID" value="PWZ11588.1"/>
    <property type="molecule type" value="Genomic_DNA"/>
</dbReference>
<keyword evidence="9" id="KW-0496">Mitochondrion</keyword>
<evidence type="ECO:0000256" key="9">
    <source>
        <dbReference type="ARBA" id="ARBA00023128"/>
    </source>
</evidence>
<gene>
    <name evidence="12" type="primary">TOM20_0</name>
    <name evidence="11" type="synonym">TOM20_2</name>
    <name evidence="12" type="ORF">Zm00014a_004547</name>
    <name evidence="11" type="ORF">Zm00014a_008004</name>
</gene>
<evidence type="ECO:0000313" key="11">
    <source>
        <dbReference type="EMBL" id="PWZ03969.1"/>
    </source>
</evidence>
<evidence type="ECO:0000256" key="10">
    <source>
        <dbReference type="ARBA" id="ARBA00023136"/>
    </source>
</evidence>
<dbReference type="GO" id="GO:0045040">
    <property type="term" value="P:protein insertion into mitochondrial outer membrane"/>
    <property type="evidence" value="ECO:0007669"/>
    <property type="project" value="InterPro"/>
</dbReference>
<evidence type="ECO:0000256" key="7">
    <source>
        <dbReference type="ARBA" id="ARBA00022927"/>
    </source>
</evidence>
<keyword evidence="4" id="KW-0813">Transport</keyword>
<evidence type="ECO:0000256" key="4">
    <source>
        <dbReference type="ARBA" id="ARBA00022448"/>
    </source>
</evidence>
<evidence type="ECO:0000313" key="13">
    <source>
        <dbReference type="Proteomes" id="UP000251960"/>
    </source>
</evidence>
<dbReference type="InterPro" id="IPR011990">
    <property type="entry name" value="TPR-like_helical_dom_sf"/>
</dbReference>
<evidence type="ECO:0000256" key="3">
    <source>
        <dbReference type="ARBA" id="ARBA00005792"/>
    </source>
</evidence>
<evidence type="ECO:0000256" key="5">
    <source>
        <dbReference type="ARBA" id="ARBA00022692"/>
    </source>
</evidence>
<dbReference type="ExpressionAtlas" id="A0A3L6D5Z3">
    <property type="expression patterns" value="baseline and differential"/>
</dbReference>
<dbReference type="GO" id="GO:0005742">
    <property type="term" value="C:mitochondrial outer membrane translocase complex"/>
    <property type="evidence" value="ECO:0007669"/>
    <property type="project" value="InterPro"/>
</dbReference>
<sequence>MEMGGMSDAERLFFFEMACKNSEVAYEQNPNDADVRCISSSPLPEPDAVGRRLLELSQVRTGPDSLKLLEDAEAKLEEALQIDPNKSDALWCLGNAQTSHGFFTPDNAIANEFFTKATGCFQKAVDVYFHDLILE</sequence>
<reference evidence="12 13" key="1">
    <citation type="journal article" date="2018" name="Nat. Genet.">
        <title>Extensive intraspecific gene order and gene structural variations between Mo17 and other maize genomes.</title>
        <authorList>
            <person name="Sun S."/>
            <person name="Zhou Y."/>
            <person name="Chen J."/>
            <person name="Shi J."/>
            <person name="Zhao H."/>
            <person name="Zhao H."/>
            <person name="Song W."/>
            <person name="Zhang M."/>
            <person name="Cui Y."/>
            <person name="Dong X."/>
            <person name="Liu H."/>
            <person name="Ma X."/>
            <person name="Jiao Y."/>
            <person name="Wang B."/>
            <person name="Wei X."/>
            <person name="Stein J.C."/>
            <person name="Glaubitz J.C."/>
            <person name="Lu F."/>
            <person name="Yu G."/>
            <person name="Liang C."/>
            <person name="Fengler K."/>
            <person name="Li B."/>
            <person name="Rafalski A."/>
            <person name="Schnable P.S."/>
            <person name="Ware D.H."/>
            <person name="Buckler E.S."/>
            <person name="Lai J."/>
        </authorList>
    </citation>
    <scope>NUCLEOTIDE SEQUENCE [LARGE SCALE GENOMIC DNA]</scope>
    <source>
        <strain evidence="13">cv. Missouri 17</strain>
        <tissue evidence="12">Seedling</tissue>
    </source>
</reference>
<dbReference type="PANTHER" id="PTHR32409">
    <property type="entry name" value="MITOCHONDRIAL IMPORT RECEPTOR SUBUNIT TOM20-1-RELATED"/>
    <property type="match status" value="1"/>
</dbReference>
<dbReference type="GO" id="GO:0015031">
    <property type="term" value="P:protein transport"/>
    <property type="evidence" value="ECO:0007669"/>
    <property type="project" value="UniProtKB-KW"/>
</dbReference>
<evidence type="ECO:0000313" key="12">
    <source>
        <dbReference type="EMBL" id="PWZ11588.1"/>
    </source>
</evidence>
<evidence type="ECO:0000256" key="6">
    <source>
        <dbReference type="ARBA" id="ARBA00022787"/>
    </source>
</evidence>
<protein>
    <submittedName>
        <fullName evidence="12">Putative mitochondrial import receptor subunit TOM20</fullName>
    </submittedName>
</protein>
<dbReference type="Pfam" id="PF06552">
    <property type="entry name" value="TOM20_plant"/>
    <property type="match status" value="1"/>
</dbReference>
<evidence type="ECO:0000256" key="8">
    <source>
        <dbReference type="ARBA" id="ARBA00022989"/>
    </source>
</evidence>
<dbReference type="Gene3D" id="1.25.40.10">
    <property type="entry name" value="Tetratricopeptide repeat domain"/>
    <property type="match status" value="1"/>
</dbReference>
<keyword evidence="5" id="KW-0812">Transmembrane</keyword>
<evidence type="ECO:0000256" key="2">
    <source>
        <dbReference type="ARBA" id="ARBA00004572"/>
    </source>
</evidence>